<gene>
    <name evidence="2" type="ORF">NECAME_11183</name>
</gene>
<proteinExistence type="predicted"/>
<evidence type="ECO:0000313" key="2">
    <source>
        <dbReference type="EMBL" id="ETN77250.1"/>
    </source>
</evidence>
<feature type="chain" id="PRO_5004824867" evidence="1">
    <location>
        <begin position="21"/>
        <end position="168"/>
    </location>
</feature>
<reference evidence="3" key="1">
    <citation type="journal article" date="2014" name="Nat. Genet.">
        <title>Genome of the human hookworm Necator americanus.</title>
        <authorList>
            <person name="Tang Y.T."/>
            <person name="Gao X."/>
            <person name="Rosa B.A."/>
            <person name="Abubucker S."/>
            <person name="Hallsworth-Pepin K."/>
            <person name="Martin J."/>
            <person name="Tyagi R."/>
            <person name="Heizer E."/>
            <person name="Zhang X."/>
            <person name="Bhonagiri-Palsikar V."/>
            <person name="Minx P."/>
            <person name="Warren W.C."/>
            <person name="Wang Q."/>
            <person name="Zhan B."/>
            <person name="Hotez P.J."/>
            <person name="Sternberg P.W."/>
            <person name="Dougall A."/>
            <person name="Gaze S.T."/>
            <person name="Mulvenna J."/>
            <person name="Sotillo J."/>
            <person name="Ranganathan S."/>
            <person name="Rabelo E.M."/>
            <person name="Wilson R.K."/>
            <person name="Felgner P.L."/>
            <person name="Bethony J."/>
            <person name="Hawdon J.M."/>
            <person name="Gasser R.B."/>
            <person name="Loukas A."/>
            <person name="Mitreva M."/>
        </authorList>
    </citation>
    <scope>NUCLEOTIDE SEQUENCE [LARGE SCALE GENOMIC DNA]</scope>
</reference>
<protein>
    <submittedName>
        <fullName evidence="2">Uncharacterized protein</fullName>
    </submittedName>
</protein>
<accession>W2T5H6</accession>
<dbReference type="KEGG" id="nai:NECAME_11183"/>
<sequence length="168" mass="18955">MNILQMMTFIIALTVVAVLAADDSSSVEDCLDSNNVADFPATAKLVQCSKQGSASVITKCVIQLLDSIPADQYDREPVNDGGAVGAANVQQSQQQQYYMQQPYQQQPNYQQYDYNAQYAQQQQQPTFQYNQGTQQQQQYNVQKDAIKTVTPTNTLNYNSPLKKLRRRK</sequence>
<dbReference type="EMBL" id="KI660183">
    <property type="protein sequence ID" value="ETN77250.1"/>
    <property type="molecule type" value="Genomic_DNA"/>
</dbReference>
<keyword evidence="1" id="KW-0732">Signal</keyword>
<evidence type="ECO:0000313" key="3">
    <source>
        <dbReference type="Proteomes" id="UP000053676"/>
    </source>
</evidence>
<name>W2T5H6_NECAM</name>
<dbReference type="Proteomes" id="UP000053676">
    <property type="component" value="Unassembled WGS sequence"/>
</dbReference>
<evidence type="ECO:0000256" key="1">
    <source>
        <dbReference type="SAM" id="SignalP"/>
    </source>
</evidence>
<dbReference type="AlphaFoldDB" id="W2T5H6"/>
<organism evidence="2 3">
    <name type="scientific">Necator americanus</name>
    <name type="common">Human hookworm</name>
    <dbReference type="NCBI Taxonomy" id="51031"/>
    <lineage>
        <taxon>Eukaryota</taxon>
        <taxon>Metazoa</taxon>
        <taxon>Ecdysozoa</taxon>
        <taxon>Nematoda</taxon>
        <taxon>Chromadorea</taxon>
        <taxon>Rhabditida</taxon>
        <taxon>Rhabditina</taxon>
        <taxon>Rhabditomorpha</taxon>
        <taxon>Strongyloidea</taxon>
        <taxon>Ancylostomatidae</taxon>
        <taxon>Bunostominae</taxon>
        <taxon>Necator</taxon>
    </lineage>
</organism>
<keyword evidence="3" id="KW-1185">Reference proteome</keyword>
<feature type="signal peptide" evidence="1">
    <location>
        <begin position="1"/>
        <end position="20"/>
    </location>
</feature>